<dbReference type="GO" id="GO:0006281">
    <property type="term" value="P:DNA repair"/>
    <property type="evidence" value="ECO:0007669"/>
    <property type="project" value="TreeGrafter"/>
</dbReference>
<dbReference type="EMBL" id="WHUT02000019">
    <property type="protein sequence ID" value="NUB46707.1"/>
    <property type="molecule type" value="Genomic_DNA"/>
</dbReference>
<dbReference type="GO" id="GO:0005829">
    <property type="term" value="C:cytosol"/>
    <property type="evidence" value="ECO:0007669"/>
    <property type="project" value="TreeGrafter"/>
</dbReference>
<accession>A0A8X8H0T6</accession>
<dbReference type="InterPro" id="IPR037512">
    <property type="entry name" value="PGPase_prok"/>
</dbReference>
<evidence type="ECO:0000256" key="5">
    <source>
        <dbReference type="ARBA" id="ARBA00013078"/>
    </source>
</evidence>
<comment type="similarity">
    <text evidence="4 10">Belongs to the HAD-like hydrolase superfamily. CbbY/CbbZ/Gph/YieH family.</text>
</comment>
<evidence type="ECO:0000256" key="6">
    <source>
        <dbReference type="ARBA" id="ARBA00022723"/>
    </source>
</evidence>
<dbReference type="NCBIfam" id="TIGR01549">
    <property type="entry name" value="HAD-SF-IA-v1"/>
    <property type="match status" value="1"/>
</dbReference>
<dbReference type="GO" id="GO:0046295">
    <property type="term" value="P:glycolate biosynthetic process"/>
    <property type="evidence" value="ECO:0007669"/>
    <property type="project" value="UniProtKB-UniRule"/>
</dbReference>
<comment type="caution">
    <text evidence="11">The sequence shown here is derived from an EMBL/GenBank/DDBJ whole genome shotgun (WGS) entry which is preliminary data.</text>
</comment>
<comment type="function">
    <text evidence="10">Specifically catalyzes the dephosphorylation of 2-phosphoglycolate. Is involved in the dissimilation of the intracellular 2-phosphoglycolate formed during the DNA repair of 3'-phosphoglycolate ends, a major class of DNA lesions induced by oxidative stress.</text>
</comment>
<dbReference type="Gene3D" id="1.10.150.240">
    <property type="entry name" value="Putative phosphatase, domain 2"/>
    <property type="match status" value="1"/>
</dbReference>
<dbReference type="Pfam" id="PF00702">
    <property type="entry name" value="Hydrolase"/>
    <property type="match status" value="1"/>
</dbReference>
<dbReference type="NCBIfam" id="TIGR01449">
    <property type="entry name" value="PGP_bact"/>
    <property type="match status" value="1"/>
</dbReference>
<dbReference type="SFLD" id="SFLDS00003">
    <property type="entry name" value="Haloacid_Dehalogenase"/>
    <property type="match status" value="1"/>
</dbReference>
<proteinExistence type="inferred from homology"/>
<dbReference type="InterPro" id="IPR006439">
    <property type="entry name" value="HAD-SF_hydro_IA"/>
</dbReference>
<evidence type="ECO:0000256" key="2">
    <source>
        <dbReference type="ARBA" id="ARBA00001946"/>
    </source>
</evidence>
<dbReference type="SFLD" id="SFLDG01129">
    <property type="entry name" value="C1.5:_HAD__Beta-PGM__Phosphata"/>
    <property type="match status" value="1"/>
</dbReference>
<evidence type="ECO:0000256" key="4">
    <source>
        <dbReference type="ARBA" id="ARBA00006171"/>
    </source>
</evidence>
<dbReference type="HAMAP" id="MF_00495">
    <property type="entry name" value="GPH_hydrolase_bact"/>
    <property type="match status" value="1"/>
</dbReference>
<evidence type="ECO:0000256" key="1">
    <source>
        <dbReference type="ARBA" id="ARBA00000830"/>
    </source>
</evidence>
<evidence type="ECO:0000256" key="7">
    <source>
        <dbReference type="ARBA" id="ARBA00022801"/>
    </source>
</evidence>
<comment type="cofactor">
    <cofactor evidence="2 10">
        <name>Mg(2+)</name>
        <dbReference type="ChEBI" id="CHEBI:18420"/>
    </cofactor>
</comment>
<dbReference type="SUPFAM" id="SSF56784">
    <property type="entry name" value="HAD-like"/>
    <property type="match status" value="1"/>
</dbReference>
<evidence type="ECO:0000256" key="9">
    <source>
        <dbReference type="ARBA" id="ARBA00023277"/>
    </source>
</evidence>
<protein>
    <recommendedName>
        <fullName evidence="5 10">Phosphoglycolate phosphatase</fullName>
        <shortName evidence="10">PGP</shortName>
        <shortName evidence="10">PGPase</shortName>
        <ecNumber evidence="5 10">3.1.3.18</ecNumber>
    </recommendedName>
</protein>
<organism evidence="11 12">
    <name type="scientific">Fertoeibacter niger</name>
    <dbReference type="NCBI Taxonomy" id="2656921"/>
    <lineage>
        <taxon>Bacteria</taxon>
        <taxon>Pseudomonadati</taxon>
        <taxon>Pseudomonadota</taxon>
        <taxon>Alphaproteobacteria</taxon>
        <taxon>Rhodobacterales</taxon>
        <taxon>Paracoccaceae</taxon>
        <taxon>Fertoeibacter</taxon>
    </lineage>
</organism>
<evidence type="ECO:0000313" key="11">
    <source>
        <dbReference type="EMBL" id="NUB46707.1"/>
    </source>
</evidence>
<dbReference type="Proteomes" id="UP000484076">
    <property type="component" value="Unassembled WGS sequence"/>
</dbReference>
<dbReference type="GO" id="GO:0046872">
    <property type="term" value="F:metal ion binding"/>
    <property type="evidence" value="ECO:0007669"/>
    <property type="project" value="UniProtKB-KW"/>
</dbReference>
<evidence type="ECO:0000256" key="3">
    <source>
        <dbReference type="ARBA" id="ARBA00004818"/>
    </source>
</evidence>
<dbReference type="InterPro" id="IPR050155">
    <property type="entry name" value="HAD-like_hydrolase_sf"/>
</dbReference>
<dbReference type="InterPro" id="IPR023214">
    <property type="entry name" value="HAD_sf"/>
</dbReference>
<dbReference type="InterPro" id="IPR036412">
    <property type="entry name" value="HAD-like_sf"/>
</dbReference>
<comment type="pathway">
    <text evidence="3 10">Organic acid metabolism; glycolate biosynthesis; glycolate from 2-phosphoglycolate: step 1/1.</text>
</comment>
<evidence type="ECO:0000313" key="12">
    <source>
        <dbReference type="Proteomes" id="UP000484076"/>
    </source>
</evidence>
<dbReference type="GO" id="GO:0008967">
    <property type="term" value="F:phosphoglycolate phosphatase activity"/>
    <property type="evidence" value="ECO:0007669"/>
    <property type="project" value="UniProtKB-UniRule"/>
</dbReference>
<dbReference type="PANTHER" id="PTHR43434">
    <property type="entry name" value="PHOSPHOGLYCOLATE PHOSPHATASE"/>
    <property type="match status" value="1"/>
</dbReference>
<name>A0A8X8H0T6_9RHOB</name>
<dbReference type="InterPro" id="IPR023198">
    <property type="entry name" value="PGP-like_dom2"/>
</dbReference>
<dbReference type="RefSeq" id="WP_152828683.1">
    <property type="nucleotide sequence ID" value="NZ_WHUT02000019.1"/>
</dbReference>
<keyword evidence="9 10" id="KW-0119">Carbohydrate metabolism</keyword>
<keyword evidence="12" id="KW-1185">Reference proteome</keyword>
<feature type="binding site" evidence="10">
    <location>
        <position position="163"/>
    </location>
    <ligand>
        <name>Mg(2+)</name>
        <dbReference type="ChEBI" id="CHEBI:18420"/>
    </ligand>
</feature>
<evidence type="ECO:0000256" key="10">
    <source>
        <dbReference type="HAMAP-Rule" id="MF_00495"/>
    </source>
</evidence>
<dbReference type="EC" id="3.1.3.18" evidence="5 10"/>
<dbReference type="Gene3D" id="3.40.50.1000">
    <property type="entry name" value="HAD superfamily/HAD-like"/>
    <property type="match status" value="1"/>
</dbReference>
<feature type="active site" description="Nucleophile" evidence="10">
    <location>
        <position position="7"/>
    </location>
</feature>
<dbReference type="AlphaFoldDB" id="A0A8X8H0T6"/>
<gene>
    <name evidence="11" type="primary">gph</name>
    <name evidence="11" type="ORF">GEU84_020145</name>
</gene>
<evidence type="ECO:0000256" key="8">
    <source>
        <dbReference type="ARBA" id="ARBA00022842"/>
    </source>
</evidence>
<feature type="binding site" evidence="10">
    <location>
        <position position="7"/>
    </location>
    <ligand>
        <name>Mg(2+)</name>
        <dbReference type="ChEBI" id="CHEBI:18420"/>
    </ligand>
</feature>
<reference evidence="11" key="1">
    <citation type="submission" date="2020-05" db="EMBL/GenBank/DDBJ databases">
        <title>Fertoebacter nigrum gen. nov., sp. nov., a new member of the family Rhodobacteraceae.</title>
        <authorList>
            <person name="Szuroczki S."/>
            <person name="Abbaszade G."/>
            <person name="Buni D."/>
            <person name="Schumann P."/>
            <person name="Toth E."/>
        </authorList>
    </citation>
    <scope>NUCLEOTIDE SEQUENCE</scope>
    <source>
        <strain evidence="11">RG-N-1a</strain>
    </source>
</reference>
<comment type="catalytic activity">
    <reaction evidence="1 10">
        <text>2-phosphoglycolate + H2O = glycolate + phosphate</text>
        <dbReference type="Rhea" id="RHEA:14369"/>
        <dbReference type="ChEBI" id="CHEBI:15377"/>
        <dbReference type="ChEBI" id="CHEBI:29805"/>
        <dbReference type="ChEBI" id="CHEBI:43474"/>
        <dbReference type="ChEBI" id="CHEBI:58033"/>
        <dbReference type="EC" id="3.1.3.18"/>
    </reaction>
</comment>
<dbReference type="GO" id="GO:0005975">
    <property type="term" value="P:carbohydrate metabolic process"/>
    <property type="evidence" value="ECO:0007669"/>
    <property type="project" value="InterPro"/>
</dbReference>
<sequence>MLPVVFDLDGTLIDSAPDIHAGANGLLADEGQAPITLAEARSFIGNGAAVFVARMRAVRGIPDSEQPRLHAEFVRRYDDFVSLTHPYPGAVAALHVLEANGHRLGICTNKPHRPTMAILTHLGIAGLFDTILGGDSLPVHKPDPAPLRAAFAALGGPGLFVGDSEVDAETAHAAGVPLLLFSQGYRKAPAETLGAAAIFDDFSTLPALVARLQLGHANGDRPY</sequence>
<keyword evidence="6 10" id="KW-0479">Metal-binding</keyword>
<dbReference type="PANTHER" id="PTHR43434:SF1">
    <property type="entry name" value="PHOSPHOGLYCOLATE PHOSPHATASE"/>
    <property type="match status" value="1"/>
</dbReference>
<feature type="binding site" evidence="10">
    <location>
        <position position="9"/>
    </location>
    <ligand>
        <name>Mg(2+)</name>
        <dbReference type="ChEBI" id="CHEBI:18420"/>
    </ligand>
</feature>
<keyword evidence="7 10" id="KW-0378">Hydrolase</keyword>
<keyword evidence="8 10" id="KW-0460">Magnesium</keyword>